<protein>
    <recommendedName>
        <fullName evidence="2">HTH cro/C1-type domain-containing protein</fullName>
    </recommendedName>
</protein>
<dbReference type="InterPro" id="IPR001387">
    <property type="entry name" value="Cro/C1-type_HTH"/>
</dbReference>
<proteinExistence type="predicted"/>
<dbReference type="GO" id="GO:0003677">
    <property type="term" value="F:DNA binding"/>
    <property type="evidence" value="ECO:0007669"/>
    <property type="project" value="UniProtKB-KW"/>
</dbReference>
<dbReference type="Gene3D" id="1.10.260.40">
    <property type="entry name" value="lambda repressor-like DNA-binding domains"/>
    <property type="match status" value="1"/>
</dbReference>
<name>G5IAK5_9FIRM</name>
<keyword evidence="4" id="KW-1185">Reference proteome</keyword>
<dbReference type="PANTHER" id="PTHR46558:SF11">
    <property type="entry name" value="HTH-TYPE TRANSCRIPTIONAL REGULATOR XRE"/>
    <property type="match status" value="1"/>
</dbReference>
<dbReference type="OrthoDB" id="9811208at2"/>
<evidence type="ECO:0000313" key="4">
    <source>
        <dbReference type="Proteomes" id="UP000005384"/>
    </source>
</evidence>
<dbReference type="HOGENOM" id="CLU_066192_4_2_9"/>
<gene>
    <name evidence="3" type="ORF">HMPREF9473_00477</name>
</gene>
<organism evidence="3 4">
    <name type="scientific">Hungatella hathewayi WAL-18680</name>
    <dbReference type="NCBI Taxonomy" id="742737"/>
    <lineage>
        <taxon>Bacteria</taxon>
        <taxon>Bacillati</taxon>
        <taxon>Bacillota</taxon>
        <taxon>Clostridia</taxon>
        <taxon>Lachnospirales</taxon>
        <taxon>Lachnospiraceae</taxon>
        <taxon>Hungatella</taxon>
    </lineage>
</organism>
<dbReference type="AlphaFoldDB" id="G5IAK5"/>
<dbReference type="SMART" id="SM00530">
    <property type="entry name" value="HTH_XRE"/>
    <property type="match status" value="1"/>
</dbReference>
<dbReference type="CDD" id="cd00093">
    <property type="entry name" value="HTH_XRE"/>
    <property type="match status" value="1"/>
</dbReference>
<dbReference type="SUPFAM" id="SSF47413">
    <property type="entry name" value="lambda repressor-like DNA-binding domains"/>
    <property type="match status" value="1"/>
</dbReference>
<dbReference type="Pfam" id="PF01381">
    <property type="entry name" value="HTH_3"/>
    <property type="match status" value="1"/>
</dbReference>
<evidence type="ECO:0000256" key="1">
    <source>
        <dbReference type="ARBA" id="ARBA00023125"/>
    </source>
</evidence>
<dbReference type="RefSeq" id="WP_006778459.1">
    <property type="nucleotide sequence ID" value="NZ_CP040506.1"/>
</dbReference>
<dbReference type="PANTHER" id="PTHR46558">
    <property type="entry name" value="TRACRIPTIONAL REGULATORY PROTEIN-RELATED-RELATED"/>
    <property type="match status" value="1"/>
</dbReference>
<dbReference type="InterPro" id="IPR010982">
    <property type="entry name" value="Lambda_DNA-bd_dom_sf"/>
</dbReference>
<dbReference type="Proteomes" id="UP000005384">
    <property type="component" value="Unassembled WGS sequence"/>
</dbReference>
<dbReference type="PATRIC" id="fig|742737.3.peg.476"/>
<sequence length="96" mass="10867">MIADRIRILRQRNNWSQTDLANKLGITRSSVNAWELGISVPATKTVVELAGIFHVSADYILGISTDSDTINLEGYTDREKAIIYNLLNYFLEEHGR</sequence>
<dbReference type="PROSITE" id="PS50943">
    <property type="entry name" value="HTH_CROC1"/>
    <property type="match status" value="1"/>
</dbReference>
<accession>G5IAK5</accession>
<comment type="caution">
    <text evidence="3">The sequence shown here is derived from an EMBL/GenBank/DDBJ whole genome shotgun (WGS) entry which is preliminary data.</text>
</comment>
<reference evidence="3 4" key="1">
    <citation type="submission" date="2011-08" db="EMBL/GenBank/DDBJ databases">
        <title>The Genome Sequence of Clostridium hathewayi WAL-18680.</title>
        <authorList>
            <consortium name="The Broad Institute Genome Sequencing Platform"/>
            <person name="Earl A."/>
            <person name="Ward D."/>
            <person name="Feldgarden M."/>
            <person name="Gevers D."/>
            <person name="Finegold S.M."/>
            <person name="Summanen P.H."/>
            <person name="Molitoris D.R."/>
            <person name="Song M."/>
            <person name="Daigneault M."/>
            <person name="Allen-Vercoe E."/>
            <person name="Young S.K."/>
            <person name="Zeng Q."/>
            <person name="Gargeya S."/>
            <person name="Fitzgerald M."/>
            <person name="Haas B."/>
            <person name="Abouelleil A."/>
            <person name="Alvarado L."/>
            <person name="Arachchi H.M."/>
            <person name="Berlin A."/>
            <person name="Brown A."/>
            <person name="Chapman S.B."/>
            <person name="Chen Z."/>
            <person name="Dunbar C."/>
            <person name="Freedman E."/>
            <person name="Gearin G."/>
            <person name="Gellesch M."/>
            <person name="Goldberg J."/>
            <person name="Griggs A."/>
            <person name="Gujja S."/>
            <person name="Heiman D."/>
            <person name="Howarth C."/>
            <person name="Larson L."/>
            <person name="Lui A."/>
            <person name="MacDonald P.J.P."/>
            <person name="Montmayeur A."/>
            <person name="Murphy C."/>
            <person name="Neiman D."/>
            <person name="Pearson M."/>
            <person name="Priest M."/>
            <person name="Roberts A."/>
            <person name="Saif S."/>
            <person name="Shea T."/>
            <person name="Shenoy N."/>
            <person name="Sisk P."/>
            <person name="Stolte C."/>
            <person name="Sykes S."/>
            <person name="Wortman J."/>
            <person name="Nusbaum C."/>
            <person name="Birren B."/>
        </authorList>
    </citation>
    <scope>NUCLEOTIDE SEQUENCE [LARGE SCALE GENOMIC DNA]</scope>
    <source>
        <strain evidence="3 4">WAL-18680</strain>
    </source>
</reference>
<keyword evidence="1" id="KW-0238">DNA-binding</keyword>
<dbReference type="EMBL" id="ADLN01000002">
    <property type="protein sequence ID" value="EHI61454.1"/>
    <property type="molecule type" value="Genomic_DNA"/>
</dbReference>
<evidence type="ECO:0000313" key="3">
    <source>
        <dbReference type="EMBL" id="EHI61454.1"/>
    </source>
</evidence>
<evidence type="ECO:0000259" key="2">
    <source>
        <dbReference type="PROSITE" id="PS50943"/>
    </source>
</evidence>
<feature type="domain" description="HTH cro/C1-type" evidence="2">
    <location>
        <begin position="6"/>
        <end position="60"/>
    </location>
</feature>